<reference evidence="5 6" key="1">
    <citation type="journal article" date="2018" name="Science">
        <title>The opium poppy genome and morphinan production.</title>
        <authorList>
            <person name="Guo L."/>
            <person name="Winzer T."/>
            <person name="Yang X."/>
            <person name="Li Y."/>
            <person name="Ning Z."/>
            <person name="He Z."/>
            <person name="Teodor R."/>
            <person name="Lu Y."/>
            <person name="Bowser T.A."/>
            <person name="Graham I.A."/>
            <person name="Ye K."/>
        </authorList>
    </citation>
    <scope>NUCLEOTIDE SEQUENCE [LARGE SCALE GENOMIC DNA]</scope>
    <source>
        <strain evidence="6">cv. HN1</strain>
        <tissue evidence="5">Leaves</tissue>
    </source>
</reference>
<keyword evidence="3" id="KW-0560">Oxidoreductase</keyword>
<dbReference type="PRINTS" id="PR00385">
    <property type="entry name" value="P450"/>
</dbReference>
<evidence type="ECO:0000313" key="5">
    <source>
        <dbReference type="EMBL" id="RZC52752.1"/>
    </source>
</evidence>
<evidence type="ECO:0000256" key="1">
    <source>
        <dbReference type="ARBA" id="ARBA00010617"/>
    </source>
</evidence>
<keyword evidence="2" id="KW-0479">Metal-binding</keyword>
<dbReference type="Pfam" id="PF00067">
    <property type="entry name" value="p450"/>
    <property type="match status" value="2"/>
</dbReference>
<sequence>MEELFGDGIFNSDGEIWKQQRKTSSFEFASRNLRNFSTIVFRDHALILSGILHQASICGKEIDMQELFLRMTLDSICKVGFGVEIGTLSHELPDNRFAKACEDATSTITYRFINPLWRLEKFFNVGSEALLVQSIQVIDEFTYSLIHERKAELQGAKSTDNNGNNVKHDIMSRFIELSENADTSLTDKSLRDVIINFVSWLLRAHDIMSRFIEYLSSSSENPDNSLTDKSLRDVIINFVIAGRDTTASTLSWFIYMITINPNVAERIYKELITFEENQANEVTVYDPEEPKSFTERLAIFASLLNYDSLGRLSYLHATITETLRLYPAIPQDPKEVLEDDVLPDGTKVRAGEQVVYSSYAMGRMVYNWGPYAKSFNPDRWFNKEGLCQSASPFKFTAFQVSVLSTMNPIHASWPKNMLREGLNVFTDEDDTCYLMQILQFSFESGPSR</sequence>
<evidence type="ECO:0000256" key="4">
    <source>
        <dbReference type="ARBA" id="ARBA00023004"/>
    </source>
</evidence>
<dbReference type="PRINTS" id="PR00463">
    <property type="entry name" value="EP450I"/>
</dbReference>
<dbReference type="EMBL" id="CM010716">
    <property type="protein sequence ID" value="RZC52752.1"/>
    <property type="molecule type" value="Genomic_DNA"/>
</dbReference>
<keyword evidence="6" id="KW-1185">Reference proteome</keyword>
<dbReference type="GO" id="GO:0020037">
    <property type="term" value="F:heme binding"/>
    <property type="evidence" value="ECO:0007669"/>
    <property type="project" value="InterPro"/>
</dbReference>
<dbReference type="Gene3D" id="1.10.630.10">
    <property type="entry name" value="Cytochrome P450"/>
    <property type="match status" value="2"/>
</dbReference>
<evidence type="ECO:0008006" key="7">
    <source>
        <dbReference type="Google" id="ProtNLM"/>
    </source>
</evidence>
<dbReference type="AlphaFoldDB" id="A0A4Y7IYD2"/>
<dbReference type="Proteomes" id="UP000316621">
    <property type="component" value="Chromosome 2"/>
</dbReference>
<dbReference type="GO" id="GO:0016705">
    <property type="term" value="F:oxidoreductase activity, acting on paired donors, with incorporation or reduction of molecular oxygen"/>
    <property type="evidence" value="ECO:0007669"/>
    <property type="project" value="InterPro"/>
</dbReference>
<dbReference type="InterPro" id="IPR036396">
    <property type="entry name" value="Cyt_P450_sf"/>
</dbReference>
<dbReference type="OMA" id="IYMITIN"/>
<keyword evidence="4" id="KW-0408">Iron</keyword>
<evidence type="ECO:0000256" key="3">
    <source>
        <dbReference type="ARBA" id="ARBA00023002"/>
    </source>
</evidence>
<evidence type="ECO:0000313" key="6">
    <source>
        <dbReference type="Proteomes" id="UP000316621"/>
    </source>
</evidence>
<dbReference type="GO" id="GO:0004497">
    <property type="term" value="F:monooxygenase activity"/>
    <property type="evidence" value="ECO:0007669"/>
    <property type="project" value="InterPro"/>
</dbReference>
<organism evidence="5 6">
    <name type="scientific">Papaver somniferum</name>
    <name type="common">Opium poppy</name>
    <dbReference type="NCBI Taxonomy" id="3469"/>
    <lineage>
        <taxon>Eukaryota</taxon>
        <taxon>Viridiplantae</taxon>
        <taxon>Streptophyta</taxon>
        <taxon>Embryophyta</taxon>
        <taxon>Tracheophyta</taxon>
        <taxon>Spermatophyta</taxon>
        <taxon>Magnoliopsida</taxon>
        <taxon>Ranunculales</taxon>
        <taxon>Papaveraceae</taxon>
        <taxon>Papaveroideae</taxon>
        <taxon>Papaver</taxon>
    </lineage>
</organism>
<dbReference type="InterPro" id="IPR001128">
    <property type="entry name" value="Cyt_P450"/>
</dbReference>
<dbReference type="SUPFAM" id="SSF48264">
    <property type="entry name" value="Cytochrome P450"/>
    <property type="match status" value="1"/>
</dbReference>
<evidence type="ECO:0000256" key="2">
    <source>
        <dbReference type="ARBA" id="ARBA00022723"/>
    </source>
</evidence>
<dbReference type="PANTHER" id="PTHR24296">
    <property type="entry name" value="CYTOCHROME P450"/>
    <property type="match status" value="1"/>
</dbReference>
<gene>
    <name evidence="5" type="ORF">C5167_021182</name>
</gene>
<proteinExistence type="inferred from homology"/>
<dbReference type="InterPro" id="IPR002401">
    <property type="entry name" value="Cyt_P450_E_grp-I"/>
</dbReference>
<accession>A0A4Y7IYD2</accession>
<dbReference type="Gramene" id="RZC52752">
    <property type="protein sequence ID" value="RZC52752"/>
    <property type="gene ID" value="C5167_021182"/>
</dbReference>
<protein>
    <recommendedName>
        <fullName evidence="7">Cytochrome P450</fullName>
    </recommendedName>
</protein>
<name>A0A4Y7IYD2_PAPSO</name>
<comment type="similarity">
    <text evidence="1">Belongs to the cytochrome P450 family.</text>
</comment>
<dbReference type="GO" id="GO:0005506">
    <property type="term" value="F:iron ion binding"/>
    <property type="evidence" value="ECO:0007669"/>
    <property type="project" value="InterPro"/>
</dbReference>
<dbReference type="GO" id="GO:0033075">
    <property type="term" value="P:isoquinoline alkaloid biosynthetic process"/>
    <property type="evidence" value="ECO:0007669"/>
    <property type="project" value="UniProtKB-ARBA"/>
</dbReference>